<evidence type="ECO:0000313" key="3">
    <source>
        <dbReference type="Proteomes" id="UP000008237"/>
    </source>
</evidence>
<dbReference type="Proteomes" id="UP000008237">
    <property type="component" value="Unassembled WGS sequence"/>
</dbReference>
<protein>
    <submittedName>
        <fullName evidence="2">Uncharacterized protein</fullName>
    </submittedName>
</protein>
<reference evidence="2 3" key="1">
    <citation type="journal article" date="2010" name="Science">
        <title>Genomic comparison of the ants Camponotus floridanus and Harpegnathos saltator.</title>
        <authorList>
            <person name="Bonasio R."/>
            <person name="Zhang G."/>
            <person name="Ye C."/>
            <person name="Mutti N.S."/>
            <person name="Fang X."/>
            <person name="Qin N."/>
            <person name="Donahue G."/>
            <person name="Yang P."/>
            <person name="Li Q."/>
            <person name="Li C."/>
            <person name="Zhang P."/>
            <person name="Huang Z."/>
            <person name="Berger S.L."/>
            <person name="Reinberg D."/>
            <person name="Wang J."/>
            <person name="Liebig J."/>
        </authorList>
    </citation>
    <scope>NUCLEOTIDE SEQUENCE [LARGE SCALE GENOMIC DNA]</scope>
    <source>
        <strain evidence="2 3">R22 G/1</strain>
    </source>
</reference>
<feature type="region of interest" description="Disordered" evidence="1">
    <location>
        <begin position="61"/>
        <end position="117"/>
    </location>
</feature>
<proteinExistence type="predicted"/>
<dbReference type="InParanoid" id="E2C2B6"/>
<evidence type="ECO:0000256" key="1">
    <source>
        <dbReference type="SAM" id="MobiDB-lite"/>
    </source>
</evidence>
<sequence>MPGRRSHTRWWGTNQDDRHFFFKHGSGPNTYDNTYDNFGKKHDMKELEVLPSSHVEDAAGAVAANQPGTSRTARREALRSSSLEQLRERRSTRNLTQRAAEATRRIPSRSRSRTPNKVVVSISPSTLPDRVESLPKTFKWDIPVNEDEETDDEAFAVKALCTRDRPVTTVANADSDDELDVGVIEIEPGALKVNLRDVHPVKKEEKVRTRENSKQGLRITQDISVKTKIRNKRPEDTREEGRLEDRVTSMVFKAMVMWTSQGKDEQTIPTTSKKVPIQRPSAQ</sequence>
<gene>
    <name evidence="2" type="ORF">EAI_15785</name>
</gene>
<dbReference type="EMBL" id="GL452122">
    <property type="protein sequence ID" value="EFN77914.1"/>
    <property type="molecule type" value="Genomic_DNA"/>
</dbReference>
<feature type="region of interest" description="Disordered" evidence="1">
    <location>
        <begin position="261"/>
        <end position="283"/>
    </location>
</feature>
<keyword evidence="3" id="KW-1185">Reference proteome</keyword>
<evidence type="ECO:0000313" key="2">
    <source>
        <dbReference type="EMBL" id="EFN77914.1"/>
    </source>
</evidence>
<name>E2C2B6_HARSA</name>
<accession>E2C2B6</accession>
<organism evidence="3">
    <name type="scientific">Harpegnathos saltator</name>
    <name type="common">Jerdon's jumping ant</name>
    <dbReference type="NCBI Taxonomy" id="610380"/>
    <lineage>
        <taxon>Eukaryota</taxon>
        <taxon>Metazoa</taxon>
        <taxon>Ecdysozoa</taxon>
        <taxon>Arthropoda</taxon>
        <taxon>Hexapoda</taxon>
        <taxon>Insecta</taxon>
        <taxon>Pterygota</taxon>
        <taxon>Neoptera</taxon>
        <taxon>Endopterygota</taxon>
        <taxon>Hymenoptera</taxon>
        <taxon>Apocrita</taxon>
        <taxon>Aculeata</taxon>
        <taxon>Formicoidea</taxon>
        <taxon>Formicidae</taxon>
        <taxon>Ponerinae</taxon>
        <taxon>Ponerini</taxon>
        <taxon>Harpegnathos</taxon>
    </lineage>
</organism>
<dbReference type="AlphaFoldDB" id="E2C2B6"/>